<dbReference type="CDD" id="cd18316">
    <property type="entry name" value="BTB_POZ_KCTD-like"/>
    <property type="match status" value="1"/>
</dbReference>
<name>A0A2Z6R5H6_9GLOM</name>
<dbReference type="Proteomes" id="UP000247702">
    <property type="component" value="Unassembled WGS sequence"/>
</dbReference>
<organism evidence="2 4">
    <name type="scientific">Rhizophagus clarus</name>
    <dbReference type="NCBI Taxonomy" id="94130"/>
    <lineage>
        <taxon>Eukaryota</taxon>
        <taxon>Fungi</taxon>
        <taxon>Fungi incertae sedis</taxon>
        <taxon>Mucoromycota</taxon>
        <taxon>Glomeromycotina</taxon>
        <taxon>Glomeromycetes</taxon>
        <taxon>Glomerales</taxon>
        <taxon>Glomeraceae</taxon>
        <taxon>Rhizophagus</taxon>
    </lineage>
</organism>
<dbReference type="EMBL" id="BEXD01002223">
    <property type="protein sequence ID" value="GBB97453.1"/>
    <property type="molecule type" value="Genomic_DNA"/>
</dbReference>
<reference evidence="2 4" key="1">
    <citation type="submission" date="2017-11" db="EMBL/GenBank/DDBJ databases">
        <title>The genome of Rhizophagus clarus HR1 reveals common genetic basis of auxotrophy among arbuscular mycorrhizal fungi.</title>
        <authorList>
            <person name="Kobayashi Y."/>
        </authorList>
    </citation>
    <scope>NUCLEOTIDE SEQUENCE [LARGE SCALE GENOMIC DNA]</scope>
    <source>
        <strain evidence="2 4">HR1</strain>
    </source>
</reference>
<dbReference type="PANTHER" id="PTHR14499">
    <property type="entry name" value="POTASSIUM CHANNEL TETRAMERIZATION DOMAIN-CONTAINING"/>
    <property type="match status" value="1"/>
</dbReference>
<evidence type="ECO:0000313" key="2">
    <source>
        <dbReference type="EMBL" id="GBB97453.1"/>
    </source>
</evidence>
<dbReference type="Gene3D" id="3.30.710.10">
    <property type="entry name" value="Potassium Channel Kv1.1, Chain A"/>
    <property type="match status" value="1"/>
</dbReference>
<gene>
    <name evidence="3" type="ORF">RCL2_001908700</name>
    <name evidence="2" type="ORF">RclHR1_00030010</name>
</gene>
<keyword evidence="4" id="KW-1185">Reference proteome</keyword>
<reference evidence="3" key="2">
    <citation type="submission" date="2019-10" db="EMBL/GenBank/DDBJ databases">
        <title>Conservation and host-specific expression of non-tandemly repeated heterogenous ribosome RNA gene in arbuscular mycorrhizal fungi.</title>
        <authorList>
            <person name="Maeda T."/>
            <person name="Kobayashi Y."/>
            <person name="Nakagawa T."/>
            <person name="Ezawa T."/>
            <person name="Yamaguchi K."/>
            <person name="Bino T."/>
            <person name="Nishimoto Y."/>
            <person name="Shigenobu S."/>
            <person name="Kawaguchi M."/>
        </authorList>
    </citation>
    <scope>NUCLEOTIDE SEQUENCE</scope>
    <source>
        <strain evidence="3">HR1</strain>
    </source>
</reference>
<dbReference type="InterPro" id="IPR003131">
    <property type="entry name" value="T1-type_BTB"/>
</dbReference>
<dbReference type="InterPro" id="IPR011333">
    <property type="entry name" value="SKP1/BTB/POZ_sf"/>
</dbReference>
<dbReference type="SUPFAM" id="SSF54695">
    <property type="entry name" value="POZ domain"/>
    <property type="match status" value="1"/>
</dbReference>
<proteinExistence type="predicted"/>
<dbReference type="AlphaFoldDB" id="A0A2Z6R5H6"/>
<dbReference type="Proteomes" id="UP000615446">
    <property type="component" value="Unassembled WGS sequence"/>
</dbReference>
<comment type="caution">
    <text evidence="2">The sequence shown here is derived from an EMBL/GenBank/DDBJ whole genome shotgun (WGS) entry which is preliminary data.</text>
</comment>
<dbReference type="OrthoDB" id="10025005at2759"/>
<evidence type="ECO:0000313" key="3">
    <source>
        <dbReference type="EMBL" id="GES92302.1"/>
    </source>
</evidence>
<dbReference type="InterPro" id="IPR000210">
    <property type="entry name" value="BTB/POZ_dom"/>
</dbReference>
<dbReference type="SMART" id="SM00225">
    <property type="entry name" value="BTB"/>
    <property type="match status" value="1"/>
</dbReference>
<feature type="domain" description="BTB" evidence="1">
    <location>
        <begin position="8"/>
        <end position="114"/>
    </location>
</feature>
<dbReference type="EMBL" id="BLAL01000215">
    <property type="protein sequence ID" value="GES92302.1"/>
    <property type="molecule type" value="Genomic_DNA"/>
</dbReference>
<dbReference type="STRING" id="94130.A0A2Z6R5H6"/>
<evidence type="ECO:0000259" key="1">
    <source>
        <dbReference type="SMART" id="SM00225"/>
    </source>
</evidence>
<dbReference type="GO" id="GO:0051260">
    <property type="term" value="P:protein homooligomerization"/>
    <property type="evidence" value="ECO:0007669"/>
    <property type="project" value="InterPro"/>
</dbReference>
<dbReference type="Pfam" id="PF02214">
    <property type="entry name" value="BTB_2"/>
    <property type="match status" value="1"/>
</dbReference>
<accession>A0A2Z6R5H6</accession>
<dbReference type="PANTHER" id="PTHR14499:SF136">
    <property type="entry name" value="GH08630P"/>
    <property type="match status" value="1"/>
</dbReference>
<protein>
    <submittedName>
        <fullName evidence="3">BTB/POZ protein</fullName>
    </submittedName>
</protein>
<sequence>MTSQRKDERIILNIGGVKYETYRSTLTAYPNTLLGTMFQERNVELLKPKENEYFFDRNGKAFHYIMEYYRTGKIFWLEGNNNNFITRQELKTEMDFFQISYELPNLYNIPILSTSSSNSFLQRKSFPQVNEMLKEFIESLKFCVYETAWNLKEGLDLSFYSYTNSYYNDFTNNNNIEQIEYILKPFKNSGYRLLKNFQLEIEDELKNSIQELIKLDINHNPELISVIRRPSHYTLKFKIQKIL</sequence>
<evidence type="ECO:0000313" key="4">
    <source>
        <dbReference type="Proteomes" id="UP000247702"/>
    </source>
</evidence>